<keyword evidence="2" id="KW-0472">Membrane</keyword>
<dbReference type="PROSITE" id="PS50005">
    <property type="entry name" value="TPR"/>
    <property type="match status" value="3"/>
</dbReference>
<dbReference type="SUPFAM" id="SSF48452">
    <property type="entry name" value="TPR-like"/>
    <property type="match status" value="3"/>
</dbReference>
<feature type="repeat" description="TPR" evidence="1">
    <location>
        <begin position="1581"/>
        <end position="1614"/>
    </location>
</feature>
<evidence type="ECO:0000256" key="2">
    <source>
        <dbReference type="SAM" id="Phobius"/>
    </source>
</evidence>
<dbReference type="SUPFAM" id="SSF81901">
    <property type="entry name" value="HCP-like"/>
    <property type="match status" value="1"/>
</dbReference>
<dbReference type="GO" id="GO:0005737">
    <property type="term" value="C:cytoplasm"/>
    <property type="evidence" value="ECO:0007669"/>
    <property type="project" value="UniProtKB-ARBA"/>
</dbReference>
<dbReference type="Gene3D" id="1.25.40.10">
    <property type="entry name" value="Tetratricopeptide repeat domain"/>
    <property type="match status" value="4"/>
</dbReference>
<evidence type="ECO:0000256" key="1">
    <source>
        <dbReference type="PROSITE-ProRule" id="PRU00339"/>
    </source>
</evidence>
<dbReference type="GO" id="GO:0012505">
    <property type="term" value="C:endomembrane system"/>
    <property type="evidence" value="ECO:0007669"/>
    <property type="project" value="UniProtKB-ARBA"/>
</dbReference>
<accession>A0A7C4LKZ9</accession>
<gene>
    <name evidence="3" type="ORF">ENS64_10750</name>
</gene>
<dbReference type="PROSITE" id="PS00018">
    <property type="entry name" value="EF_HAND_1"/>
    <property type="match status" value="1"/>
</dbReference>
<dbReference type="SMART" id="SM00028">
    <property type="entry name" value="TPR"/>
    <property type="match status" value="9"/>
</dbReference>
<evidence type="ECO:0000313" key="3">
    <source>
        <dbReference type="EMBL" id="HGT39722.1"/>
    </source>
</evidence>
<dbReference type="PANTHER" id="PTHR12558:SF13">
    <property type="entry name" value="CELL DIVISION CYCLE PROTEIN 27 HOMOLOG"/>
    <property type="match status" value="1"/>
</dbReference>
<dbReference type="GO" id="GO:0016192">
    <property type="term" value="P:vesicle-mediated transport"/>
    <property type="evidence" value="ECO:0007669"/>
    <property type="project" value="UniProtKB-ARBA"/>
</dbReference>
<dbReference type="InterPro" id="IPR019734">
    <property type="entry name" value="TPR_rpt"/>
</dbReference>
<comment type="caution">
    <text evidence="3">The sequence shown here is derived from an EMBL/GenBank/DDBJ whole genome shotgun (WGS) entry which is preliminary data.</text>
</comment>
<feature type="transmembrane region" description="Helical" evidence="2">
    <location>
        <begin position="34"/>
        <end position="51"/>
    </location>
</feature>
<protein>
    <recommendedName>
        <fullName evidence="4">Tetratricopeptide repeat protein</fullName>
    </recommendedName>
</protein>
<feature type="repeat" description="TPR" evidence="1">
    <location>
        <begin position="181"/>
        <end position="214"/>
    </location>
</feature>
<dbReference type="Pfam" id="PF09295">
    <property type="entry name" value="ChAPs"/>
    <property type="match status" value="1"/>
</dbReference>
<keyword evidence="2" id="KW-0812">Transmembrane</keyword>
<dbReference type="Pfam" id="PF13181">
    <property type="entry name" value="TPR_8"/>
    <property type="match status" value="1"/>
</dbReference>
<feature type="repeat" description="TPR" evidence="1">
    <location>
        <begin position="600"/>
        <end position="633"/>
    </location>
</feature>
<reference evidence="3" key="1">
    <citation type="journal article" date="2020" name="mSystems">
        <title>Genome- and Community-Level Interaction Insights into Carbon Utilization and Element Cycling Functions of Hydrothermarchaeota in Hydrothermal Sediment.</title>
        <authorList>
            <person name="Zhou Z."/>
            <person name="Liu Y."/>
            <person name="Xu W."/>
            <person name="Pan J."/>
            <person name="Luo Z.H."/>
            <person name="Li M."/>
        </authorList>
    </citation>
    <scope>NUCLEOTIDE SEQUENCE [LARGE SCALE GENOMIC DNA]</scope>
    <source>
        <strain evidence="3">SpSt-508</strain>
    </source>
</reference>
<dbReference type="GO" id="GO:0032991">
    <property type="term" value="C:protein-containing complex"/>
    <property type="evidence" value="ECO:0007669"/>
    <property type="project" value="UniProtKB-ARBA"/>
</dbReference>
<name>A0A7C4LKZ9_9PLAN</name>
<organism evidence="3">
    <name type="scientific">Schlesneria paludicola</name>
    <dbReference type="NCBI Taxonomy" id="360056"/>
    <lineage>
        <taxon>Bacteria</taxon>
        <taxon>Pseudomonadati</taxon>
        <taxon>Planctomycetota</taxon>
        <taxon>Planctomycetia</taxon>
        <taxon>Planctomycetales</taxon>
        <taxon>Planctomycetaceae</taxon>
        <taxon>Schlesneria</taxon>
    </lineage>
</organism>
<dbReference type="InterPro" id="IPR011990">
    <property type="entry name" value="TPR-like_helical_dom_sf"/>
</dbReference>
<keyword evidence="2" id="KW-1133">Transmembrane helix</keyword>
<sequence length="1736" mass="192016">MTASSPASSQAAASPVAAAHLPPLRKNYRLNGRLLLGTLVVAGLMAVLAQISRGHFLARNAEMFLARAEQASGEGQVLKALQFYNQYLKLTAGRGETGSAAALRRADILLKTGELQEAVAASPEALRRALQLYEEAARLHATSPAPRRKLIPLLMRLERYTDALDHIKALQQHSDDPHEAAELAFRAGRCYELLNDLSQAQARYSQSLAHDPKQSASYLALARLWAARPSAERFSVKTDRTPNWPELEAMLATRQPGDPLPTLAAIVLLLDRMVAERPGYESELIRAKALSELQIPLDAAPLPLGVAQSRVDADILSAADRDADLVLSGDERWHGKVPALADANGDRQITRDELAARLSLGDQPARLREAERVLTHLTQLVPENPQLLAEARLALIGLFSARLNSADQLSPDERKSLHQRVRDLVRRGMEQPRADPRFRLMLVQLDLRELSPTDQPEELQAKLDAVEQLLRTGLSELREEDVQPRAFDEWHYPWSQLEPWAAEAELEYQLAQLYILRAAALRHDAAASAALLAQAQEIVDKLRRQQIDVHTLLLLEFRAAWLSELRAEGAEKAAIRQNKLLPMAARLGQAVGKAGSMVSREAAALLGNTYLRLNNLGAALDIYRRQIKADPFWMDGRLAVANILTQLGRTDEAILEYQNLLSVPTAAENLAKLLLLRQLQRPPEERDWKGLDVAVGAAAQTTKDPARAAALRAEVVGIMAATGYELADLRGDPSLGQKARDLLAEEEGRLRHALQAHPQSAELWAALAQLPLRRGDLPLPERRDAVQQLLREAREQIGPRVELSQVELLLALQHPQDSALPLIEQLAAAVDELPLEGRVNYILALAEALQQLNNFPQALRFMQQQAARHPHELEFQIRLLQLLLLSVNDQHAGWEAEWTAALARLEALEGMTNGTSAILRAQRILAERSSPPEDRAAQLRTARELLVAAGKTRPHVAAIPRSLGLLEEEAGNLNAAVDAYNRAVELGDLSQLSVSRLVNLYYTRNINDKDKRAVDMEAAHRLLERVAAQRPQAISGNLARLAWQVELNRGQLDRAALIAAQVASQSNDPRDIVTDLVLEFERGEQSEAVLQKFRDAAYHRAPRSGLTWFMLVRYLVRAQRWTDAEQAILDAEPLLTAERTANAVLSVASLWELLAAADGPERTRWLAEATRRYDAALTEFPNDTLTRVQALDHFLQTGANERAQALITYLLDPVRAVPPDVRALVRRRQAVLEARSGSYGDTLKAIAALQQLRKAGGDQSPENLRLELRLLQRLREVDTKAEQKPLLLALEQQGKLTREEHLQLAQVLTDLGEWDAAETRYKTFFAAYPQSVGGRLSYAAALLKQAAARPELLDAVSAQLEELKALEPRSFRTLALEAQYLAARGDAAAATALVQSLVETRLAAKGEARFRVLLEQENVQELFQTLAASGVVRNRRDIFEALQAAWALVRRGQTEQAARSLADGPAAGMFDDLLRGVSLQAARLVEAWDARQAAAFYRTALTTTSGRQAPLELARLLVNTGAVDEALTVCEEHWTRMTPAGVALILSLIARRNESQHQAKLAAWEQRVQSAAAGSATEDQSAMYMYLGNYANELGHYDAALAHYQRAKGVEELRYVPLNNFAFLSARLGQNLEEAAAAIDAALQIAGPRQELVDTKAAVLLALNRAEEARDYLRQSTVSRTDPLLLFRLAECYYRLKDRAAARRTLDSALQHGLQPETLHPLDRPLLAEMQKLLAP</sequence>
<keyword evidence="1" id="KW-0802">TPR repeat</keyword>
<dbReference type="EMBL" id="DSVQ01000015">
    <property type="protein sequence ID" value="HGT39722.1"/>
    <property type="molecule type" value="Genomic_DNA"/>
</dbReference>
<evidence type="ECO:0008006" key="4">
    <source>
        <dbReference type="Google" id="ProtNLM"/>
    </source>
</evidence>
<dbReference type="InterPro" id="IPR015374">
    <property type="entry name" value="ChAPs"/>
</dbReference>
<dbReference type="InterPro" id="IPR018247">
    <property type="entry name" value="EF_Hand_1_Ca_BS"/>
</dbReference>
<dbReference type="PANTHER" id="PTHR12558">
    <property type="entry name" value="CELL DIVISION CYCLE 16,23,27"/>
    <property type="match status" value="1"/>
</dbReference>
<proteinExistence type="predicted"/>